<dbReference type="Proteomes" id="UP000798662">
    <property type="component" value="Chromosome 1"/>
</dbReference>
<organism evidence="1 2">
    <name type="scientific">Pyropia yezoensis</name>
    <name type="common">Susabi-nori</name>
    <name type="synonym">Porphyra yezoensis</name>
    <dbReference type="NCBI Taxonomy" id="2788"/>
    <lineage>
        <taxon>Eukaryota</taxon>
        <taxon>Rhodophyta</taxon>
        <taxon>Bangiophyceae</taxon>
        <taxon>Bangiales</taxon>
        <taxon>Bangiaceae</taxon>
        <taxon>Pyropia</taxon>
    </lineage>
</organism>
<sequence length="174" mass="17339">MAAAVAALLSVRPPALAVYTEPLRPSADLSLRDRATLVAHSVRPWGEFFDPSAFAFPAWGDAGLRVVANVETYFFNYVAVGAACLAAAAAAHVGSALVLAALVGLAVALYVVAPPVVTLPGGVTVGAWGKGALMAAAAWAGIAYGHVGVLGGVVAGATAAIVGVHALFRDHQGG</sequence>
<proteinExistence type="predicted"/>
<comment type="caution">
    <text evidence="1">The sequence shown here is derived from an EMBL/GenBank/DDBJ whole genome shotgun (WGS) entry which is preliminary data.</text>
</comment>
<protein>
    <submittedName>
        <fullName evidence="1">Uncharacterized protein</fullName>
    </submittedName>
</protein>
<evidence type="ECO:0000313" key="2">
    <source>
        <dbReference type="Proteomes" id="UP000798662"/>
    </source>
</evidence>
<keyword evidence="2" id="KW-1185">Reference proteome</keyword>
<accession>A0ACC3BT27</accession>
<gene>
    <name evidence="1" type="ORF">I4F81_003445</name>
</gene>
<reference evidence="1" key="1">
    <citation type="submission" date="2019-11" db="EMBL/GenBank/DDBJ databases">
        <title>Nori genome reveals adaptations in red seaweeds to the harsh intertidal environment.</title>
        <authorList>
            <person name="Wang D."/>
            <person name="Mao Y."/>
        </authorList>
    </citation>
    <scope>NUCLEOTIDE SEQUENCE</scope>
    <source>
        <tissue evidence="1">Gametophyte</tissue>
    </source>
</reference>
<evidence type="ECO:0000313" key="1">
    <source>
        <dbReference type="EMBL" id="KAK1860859.1"/>
    </source>
</evidence>
<dbReference type="EMBL" id="CM020618">
    <property type="protein sequence ID" value="KAK1860859.1"/>
    <property type="molecule type" value="Genomic_DNA"/>
</dbReference>
<name>A0ACC3BT27_PYRYE</name>